<feature type="domain" description="Cytochrome C biogenesis protein transmembrane" evidence="7">
    <location>
        <begin position="41"/>
        <end position="241"/>
    </location>
</feature>
<dbReference type="STRING" id="1666911.HLUCCA11_00655"/>
<evidence type="ECO:0000256" key="1">
    <source>
        <dbReference type="ARBA" id="ARBA00004141"/>
    </source>
</evidence>
<dbReference type="InterPro" id="IPR051790">
    <property type="entry name" value="Cytochrome_c-biogenesis_DsbD"/>
</dbReference>
<comment type="caution">
    <text evidence="8">The sequence shown here is derived from an EMBL/GenBank/DDBJ whole genome shotgun (WGS) entry which is preliminary data.</text>
</comment>
<evidence type="ECO:0000256" key="2">
    <source>
        <dbReference type="ARBA" id="ARBA00006143"/>
    </source>
</evidence>
<gene>
    <name evidence="8" type="primary">ccdA</name>
    <name evidence="8" type="ORF">HLUCCA11_00655</name>
</gene>
<comment type="similarity">
    <text evidence="2">Belongs to the DsbD family.</text>
</comment>
<feature type="transmembrane region" description="Helical" evidence="6">
    <location>
        <begin position="83"/>
        <end position="106"/>
    </location>
</feature>
<evidence type="ECO:0000256" key="4">
    <source>
        <dbReference type="ARBA" id="ARBA00022989"/>
    </source>
</evidence>
<dbReference type="GO" id="GO:0017004">
    <property type="term" value="P:cytochrome complex assembly"/>
    <property type="evidence" value="ECO:0007669"/>
    <property type="project" value="InterPro"/>
</dbReference>
<sequence length="254" mass="26768">MGDSPFETLGESLQLFLYHLSQQANGWVEGQLGHLGFSSLGIIAAAGLLTSLTPCMLSMLPITVGYMGSYELETRWQAVGQSVWFATGLATTLAALGLLASSLGWVYGQVGIGLPVMVSAIAILMGLNLLEALPLPPLPSFNGTDFLEKNIPRSVKSYLLGLTFGLVASPCSTPVLATLLAWVGEKGDPVLGASLLLAYTVGYVAPLMLAGIFTASIKRILELRRWSGWITPASGVLLVGFGLFSLVTRLLPVA</sequence>
<accession>A0A0P8BU46</accession>
<feature type="transmembrane region" description="Helical" evidence="6">
    <location>
        <begin position="112"/>
        <end position="130"/>
    </location>
</feature>
<evidence type="ECO:0000313" key="9">
    <source>
        <dbReference type="Proteomes" id="UP000050465"/>
    </source>
</evidence>
<evidence type="ECO:0000256" key="3">
    <source>
        <dbReference type="ARBA" id="ARBA00022692"/>
    </source>
</evidence>
<dbReference type="Pfam" id="PF02683">
    <property type="entry name" value="DsbD_TM"/>
    <property type="match status" value="1"/>
</dbReference>
<feature type="transmembrane region" description="Helical" evidence="6">
    <location>
        <begin position="196"/>
        <end position="217"/>
    </location>
</feature>
<evidence type="ECO:0000256" key="6">
    <source>
        <dbReference type="SAM" id="Phobius"/>
    </source>
</evidence>
<evidence type="ECO:0000256" key="5">
    <source>
        <dbReference type="ARBA" id="ARBA00023136"/>
    </source>
</evidence>
<dbReference type="PANTHER" id="PTHR31272:SF6">
    <property type="entry name" value="CYTOCHROME C-TYPE BIOGENESIS CCDA-LIKE CHLOROPLASTIC PROTEIN"/>
    <property type="match status" value="1"/>
</dbReference>
<name>A0A0P8BU46_9CYAN</name>
<dbReference type="AlphaFoldDB" id="A0A0P8BU46"/>
<dbReference type="InterPro" id="IPR003834">
    <property type="entry name" value="Cyt_c_assmbl_TM_dom"/>
</dbReference>
<dbReference type="PATRIC" id="fig|1666911.3.peg.2514"/>
<keyword evidence="5 6" id="KW-0472">Membrane</keyword>
<dbReference type="GO" id="GO:0016020">
    <property type="term" value="C:membrane"/>
    <property type="evidence" value="ECO:0007669"/>
    <property type="project" value="UniProtKB-SubCell"/>
</dbReference>
<dbReference type="Proteomes" id="UP000050465">
    <property type="component" value="Unassembled WGS sequence"/>
</dbReference>
<feature type="transmembrane region" description="Helical" evidence="6">
    <location>
        <begin position="158"/>
        <end position="184"/>
    </location>
</feature>
<keyword evidence="4 6" id="KW-1133">Transmembrane helix</keyword>
<dbReference type="PANTHER" id="PTHR31272">
    <property type="entry name" value="CYTOCHROME C-TYPE BIOGENESIS PROTEIN HI_1454-RELATED"/>
    <property type="match status" value="1"/>
</dbReference>
<feature type="transmembrane region" description="Helical" evidence="6">
    <location>
        <begin position="229"/>
        <end position="251"/>
    </location>
</feature>
<protein>
    <submittedName>
        <fullName evidence="8">C-type cytochrome biogenesis protein CcdA</fullName>
    </submittedName>
</protein>
<comment type="subcellular location">
    <subcellularLocation>
        <location evidence="1">Membrane</location>
        <topology evidence="1">Multi-pass membrane protein</topology>
    </subcellularLocation>
</comment>
<feature type="transmembrane region" description="Helical" evidence="6">
    <location>
        <begin position="37"/>
        <end position="62"/>
    </location>
</feature>
<dbReference type="EMBL" id="LJZR01000001">
    <property type="protein sequence ID" value="KPQ37590.1"/>
    <property type="molecule type" value="Genomic_DNA"/>
</dbReference>
<reference evidence="8 9" key="1">
    <citation type="submission" date="2015-09" db="EMBL/GenBank/DDBJ databases">
        <title>Identification and resolution of microdiversity through metagenomic sequencing of parallel consortia.</title>
        <authorList>
            <person name="Nelson W.C."/>
            <person name="Romine M.F."/>
            <person name="Lindemann S.R."/>
        </authorList>
    </citation>
    <scope>NUCLEOTIDE SEQUENCE [LARGE SCALE GENOMIC DNA]</scope>
    <source>
        <strain evidence="8">Ana</strain>
    </source>
</reference>
<evidence type="ECO:0000313" key="8">
    <source>
        <dbReference type="EMBL" id="KPQ37590.1"/>
    </source>
</evidence>
<proteinExistence type="inferred from homology"/>
<organism evidence="8 9">
    <name type="scientific">Phormidesmis priestleyi Ana</name>
    <dbReference type="NCBI Taxonomy" id="1666911"/>
    <lineage>
        <taxon>Bacteria</taxon>
        <taxon>Bacillati</taxon>
        <taxon>Cyanobacteriota</taxon>
        <taxon>Cyanophyceae</taxon>
        <taxon>Leptolyngbyales</taxon>
        <taxon>Leptolyngbyaceae</taxon>
        <taxon>Phormidesmis</taxon>
    </lineage>
</organism>
<keyword evidence="3 6" id="KW-0812">Transmembrane</keyword>
<evidence type="ECO:0000259" key="7">
    <source>
        <dbReference type="Pfam" id="PF02683"/>
    </source>
</evidence>